<evidence type="ECO:0000259" key="5">
    <source>
        <dbReference type="PROSITE" id="PS50802"/>
    </source>
</evidence>
<dbReference type="Pfam" id="PF02338">
    <property type="entry name" value="OTU"/>
    <property type="match status" value="1"/>
</dbReference>
<dbReference type="GO" id="GO:0004843">
    <property type="term" value="F:cysteine-type deubiquitinase activity"/>
    <property type="evidence" value="ECO:0007669"/>
    <property type="project" value="UniProtKB-UniRule"/>
</dbReference>
<keyword evidence="7" id="KW-1185">Reference proteome</keyword>
<comment type="function">
    <text evidence="3">Hydrolase that can remove conjugated ubiquitin from proteins and may therefore play an important regulatory role at the level of protein turnover by preventing degradation.</text>
</comment>
<proteinExistence type="predicted"/>
<feature type="non-terminal residue" evidence="6">
    <location>
        <position position="1"/>
    </location>
</feature>
<dbReference type="InterPro" id="IPR038765">
    <property type="entry name" value="Papain-like_cys_pep_sf"/>
</dbReference>
<gene>
    <name evidence="6" type="ORF">THAOC_03316</name>
</gene>
<evidence type="ECO:0000256" key="1">
    <source>
        <dbReference type="ARBA" id="ARBA00000707"/>
    </source>
</evidence>
<keyword evidence="3" id="KW-0788">Thiol protease</keyword>
<feature type="region of interest" description="Disordered" evidence="4">
    <location>
        <begin position="1"/>
        <end position="23"/>
    </location>
</feature>
<dbReference type="OrthoDB" id="409956at2759"/>
<name>K0TPV9_THAOC</name>
<dbReference type="SUPFAM" id="SSF54001">
    <property type="entry name" value="Cysteine proteinases"/>
    <property type="match status" value="1"/>
</dbReference>
<evidence type="ECO:0000313" key="6">
    <source>
        <dbReference type="EMBL" id="EJK74977.1"/>
    </source>
</evidence>
<dbReference type="GO" id="GO:0005634">
    <property type="term" value="C:nucleus"/>
    <property type="evidence" value="ECO:0007669"/>
    <property type="project" value="TreeGrafter"/>
</dbReference>
<keyword evidence="3" id="KW-0645">Protease</keyword>
<dbReference type="Proteomes" id="UP000266841">
    <property type="component" value="Unassembled WGS sequence"/>
</dbReference>
<keyword evidence="2 3" id="KW-0378">Hydrolase</keyword>
<comment type="caution">
    <text evidence="6">The sequence shown here is derived from an EMBL/GenBank/DDBJ whole genome shotgun (WGS) entry which is preliminary data.</text>
</comment>
<evidence type="ECO:0000256" key="2">
    <source>
        <dbReference type="ARBA" id="ARBA00022801"/>
    </source>
</evidence>
<dbReference type="AlphaFoldDB" id="K0TPV9"/>
<comment type="subcellular location">
    <subcellularLocation>
        <location evidence="3">Cytoplasm</location>
    </subcellularLocation>
</comment>
<dbReference type="EMBL" id="AGNL01003214">
    <property type="protein sequence ID" value="EJK74977.1"/>
    <property type="molecule type" value="Genomic_DNA"/>
</dbReference>
<reference evidence="6 7" key="1">
    <citation type="journal article" date="2012" name="Genome Biol.">
        <title>Genome and low-iron response of an oceanic diatom adapted to chronic iron limitation.</title>
        <authorList>
            <person name="Lommer M."/>
            <person name="Specht M."/>
            <person name="Roy A.S."/>
            <person name="Kraemer L."/>
            <person name="Andreson R."/>
            <person name="Gutowska M.A."/>
            <person name="Wolf J."/>
            <person name="Bergner S.V."/>
            <person name="Schilhabel M.B."/>
            <person name="Klostermeier U.C."/>
            <person name="Beiko R.G."/>
            <person name="Rosenstiel P."/>
            <person name="Hippler M."/>
            <person name="Laroche J."/>
        </authorList>
    </citation>
    <scope>NUCLEOTIDE SEQUENCE [LARGE SCALE GENOMIC DNA]</scope>
    <source>
        <strain evidence="6 7">CCMP1005</strain>
    </source>
</reference>
<dbReference type="GO" id="GO:0016579">
    <property type="term" value="P:protein deubiquitination"/>
    <property type="evidence" value="ECO:0007669"/>
    <property type="project" value="TreeGrafter"/>
</dbReference>
<dbReference type="InterPro" id="IPR003323">
    <property type="entry name" value="OTU_dom"/>
</dbReference>
<dbReference type="GO" id="GO:0005829">
    <property type="term" value="C:cytosol"/>
    <property type="evidence" value="ECO:0007669"/>
    <property type="project" value="TreeGrafter"/>
</dbReference>
<evidence type="ECO:0000256" key="4">
    <source>
        <dbReference type="SAM" id="MobiDB-lite"/>
    </source>
</evidence>
<dbReference type="GO" id="GO:0030968">
    <property type="term" value="P:endoplasmic reticulum unfolded protein response"/>
    <property type="evidence" value="ECO:0007669"/>
    <property type="project" value="TreeGrafter"/>
</dbReference>
<dbReference type="Gene3D" id="3.90.70.80">
    <property type="match status" value="1"/>
</dbReference>
<keyword evidence="3" id="KW-0833">Ubl conjugation pathway</keyword>
<protein>
    <recommendedName>
        <fullName evidence="3">Ubiquitin thioesterase OTU</fullName>
        <ecNumber evidence="3">3.4.19.12</ecNumber>
    </recommendedName>
</protein>
<dbReference type="PANTHER" id="PTHR13312:SF0">
    <property type="entry name" value="UBIQUITIN THIOESTERASE OTU1"/>
    <property type="match status" value="1"/>
</dbReference>
<feature type="domain" description="OTU" evidence="5">
    <location>
        <begin position="115"/>
        <end position="279"/>
    </location>
</feature>
<keyword evidence="3" id="KW-0963">Cytoplasm</keyword>
<sequence>HHEAGEKRARASPPRPDRMRPGHCCRRPHRGIASFALGPMPSRRAGQKEGMRMDLLMDHNIGHRGPHRHWRLLRPVRRLPSSNISSSLIAASSSANCFLSGNFTLVEDGGKKVPVRIRQVPGDGSCLFHSIAAALILDDQHSASIDDARILRSCAVDVLSEGNRHLRLSRDERITSARLVEMASKQYGISPSRYLKEMKEDCVWGGGPEIVAVANHLGREIVLLEEYEESTAEIELHVLARFGGLARLGGPPIHVLSTNQKFPKERFKRKNHFVAVFKKIV</sequence>
<feature type="compositionally biased region" description="Basic and acidic residues" evidence="4">
    <location>
        <begin position="1"/>
        <end position="20"/>
    </location>
</feature>
<evidence type="ECO:0000313" key="7">
    <source>
        <dbReference type="Proteomes" id="UP000266841"/>
    </source>
</evidence>
<dbReference type="EC" id="3.4.19.12" evidence="3"/>
<dbReference type="CDD" id="cd22744">
    <property type="entry name" value="OTU"/>
    <property type="match status" value="1"/>
</dbReference>
<dbReference type="GO" id="GO:0036503">
    <property type="term" value="P:ERAD pathway"/>
    <property type="evidence" value="ECO:0007669"/>
    <property type="project" value="TreeGrafter"/>
</dbReference>
<dbReference type="PROSITE" id="PS50802">
    <property type="entry name" value="OTU"/>
    <property type="match status" value="1"/>
</dbReference>
<accession>K0TPV9</accession>
<comment type="catalytic activity">
    <reaction evidence="1 3">
        <text>Thiol-dependent hydrolysis of ester, thioester, amide, peptide and isopeptide bonds formed by the C-terminal Gly of ubiquitin (a 76-residue protein attached to proteins as an intracellular targeting signal).</text>
        <dbReference type="EC" id="3.4.19.12"/>
    </reaction>
</comment>
<dbReference type="PANTHER" id="PTHR13312">
    <property type="entry name" value="HIV-INDUCED PROTEIN-7-LIKE PROTEASE"/>
    <property type="match status" value="1"/>
</dbReference>
<evidence type="ECO:0000256" key="3">
    <source>
        <dbReference type="RuleBase" id="RU367104"/>
    </source>
</evidence>
<organism evidence="6 7">
    <name type="scientific">Thalassiosira oceanica</name>
    <name type="common">Marine diatom</name>
    <dbReference type="NCBI Taxonomy" id="159749"/>
    <lineage>
        <taxon>Eukaryota</taxon>
        <taxon>Sar</taxon>
        <taxon>Stramenopiles</taxon>
        <taxon>Ochrophyta</taxon>
        <taxon>Bacillariophyta</taxon>
        <taxon>Coscinodiscophyceae</taxon>
        <taxon>Thalassiosirophycidae</taxon>
        <taxon>Thalassiosirales</taxon>
        <taxon>Thalassiosiraceae</taxon>
        <taxon>Thalassiosira</taxon>
    </lineage>
</organism>